<accession>A0A8S5TUE1</accession>
<organism evidence="2">
    <name type="scientific">Siphoviridae sp. ctWT735</name>
    <dbReference type="NCBI Taxonomy" id="2825538"/>
    <lineage>
        <taxon>Viruses</taxon>
        <taxon>Duplodnaviria</taxon>
        <taxon>Heunggongvirae</taxon>
        <taxon>Uroviricota</taxon>
        <taxon>Caudoviricetes</taxon>
    </lineage>
</organism>
<sequence>MMFLDSKLLDDKKFELELEKERSKAIVRERKEQLAKEKSKYRKNSKKPTTSKLLLVAAFVISLEILIFCEVAYFFNPDPMILTTLIGVPVTVVPIALGYLRKSTAENTANGIVYEMAMAEKDSVAGIGD</sequence>
<keyword evidence="1" id="KW-1133">Transmembrane helix</keyword>
<keyword evidence="1" id="KW-0812">Transmembrane</keyword>
<name>A0A8S5TUE1_9CAUD</name>
<reference evidence="2" key="1">
    <citation type="journal article" date="2021" name="Proc. Natl. Acad. Sci. U.S.A.">
        <title>A Catalog of Tens of Thousands of Viruses from Human Metagenomes Reveals Hidden Associations with Chronic Diseases.</title>
        <authorList>
            <person name="Tisza M.J."/>
            <person name="Buck C.B."/>
        </authorList>
    </citation>
    <scope>NUCLEOTIDE SEQUENCE</scope>
    <source>
        <strain evidence="2">CtWT735</strain>
    </source>
</reference>
<feature type="transmembrane region" description="Helical" evidence="1">
    <location>
        <begin position="81"/>
        <end position="100"/>
    </location>
</feature>
<dbReference type="EMBL" id="BK015930">
    <property type="protein sequence ID" value="DAF85811.1"/>
    <property type="molecule type" value="Genomic_DNA"/>
</dbReference>
<evidence type="ECO:0000256" key="1">
    <source>
        <dbReference type="SAM" id="Phobius"/>
    </source>
</evidence>
<evidence type="ECO:0000313" key="2">
    <source>
        <dbReference type="EMBL" id="DAF85811.1"/>
    </source>
</evidence>
<keyword evidence="1" id="KW-0472">Membrane</keyword>
<protein>
    <submittedName>
        <fullName evidence="2">Uncharacterized protein</fullName>
    </submittedName>
</protein>
<feature type="transmembrane region" description="Helical" evidence="1">
    <location>
        <begin position="53"/>
        <end position="75"/>
    </location>
</feature>
<proteinExistence type="predicted"/>